<dbReference type="PANTHER" id="PTHR44196:SF1">
    <property type="entry name" value="DEHYDROGENASE_REDUCTASE SDR FAMILY MEMBER 7B"/>
    <property type="match status" value="1"/>
</dbReference>
<evidence type="ECO:0000256" key="2">
    <source>
        <dbReference type="ARBA" id="ARBA00023002"/>
    </source>
</evidence>
<dbReference type="InterPro" id="IPR002347">
    <property type="entry name" value="SDR_fam"/>
</dbReference>
<proteinExistence type="inferred from homology"/>
<dbReference type="PRINTS" id="PR00081">
    <property type="entry name" value="GDHRDH"/>
</dbReference>
<name>A0A498D5B9_9BACI</name>
<sequence length="231" mass="25718">MEYSTVVITGAGSGLGASLAKKFSLLGSHVCLLGRTKKKLTVTASELKGDYSIYEVDVRSKKSVRNVMEEIKHNRGSIDCLINNAGVGIFKYLEELNEEEIIQMLDTNLKGTIFCTQEALVYMREQNKGQIINIVSGSGKVAKETESVYSASKFGVRGFSDAVTAELSNTNIKIHSAYMGNMKTELWEKDIDEERLAQFIDPDDVADIIIDSLKNQNKMYVKDITILNHNY</sequence>
<keyword evidence="5" id="KW-1185">Reference proteome</keyword>
<dbReference type="GO" id="GO:0016491">
    <property type="term" value="F:oxidoreductase activity"/>
    <property type="evidence" value="ECO:0007669"/>
    <property type="project" value="UniProtKB-KW"/>
</dbReference>
<keyword evidence="2" id="KW-0560">Oxidoreductase</keyword>
<dbReference type="PRINTS" id="PR00080">
    <property type="entry name" value="SDRFAMILY"/>
</dbReference>
<organism evidence="4 5">
    <name type="scientific">Oceanobacillus piezotolerans</name>
    <dbReference type="NCBI Taxonomy" id="2448030"/>
    <lineage>
        <taxon>Bacteria</taxon>
        <taxon>Bacillati</taxon>
        <taxon>Bacillota</taxon>
        <taxon>Bacilli</taxon>
        <taxon>Bacillales</taxon>
        <taxon>Bacillaceae</taxon>
        <taxon>Oceanobacillus</taxon>
    </lineage>
</organism>
<dbReference type="OrthoDB" id="9775296at2"/>
<evidence type="ECO:0000256" key="1">
    <source>
        <dbReference type="ARBA" id="ARBA00006484"/>
    </source>
</evidence>
<protein>
    <submittedName>
        <fullName evidence="4">SDR family oxidoreductase</fullName>
    </submittedName>
</protein>
<dbReference type="CDD" id="cd05233">
    <property type="entry name" value="SDR_c"/>
    <property type="match status" value="1"/>
</dbReference>
<dbReference type="Gene3D" id="3.40.50.720">
    <property type="entry name" value="NAD(P)-binding Rossmann-like Domain"/>
    <property type="match status" value="1"/>
</dbReference>
<comment type="similarity">
    <text evidence="1 3">Belongs to the short-chain dehydrogenases/reductases (SDR) family.</text>
</comment>
<comment type="caution">
    <text evidence="4">The sequence shown here is derived from an EMBL/GenBank/DDBJ whole genome shotgun (WGS) entry which is preliminary data.</text>
</comment>
<dbReference type="GO" id="GO:0016020">
    <property type="term" value="C:membrane"/>
    <property type="evidence" value="ECO:0007669"/>
    <property type="project" value="TreeGrafter"/>
</dbReference>
<evidence type="ECO:0000313" key="4">
    <source>
        <dbReference type="EMBL" id="RLL43813.1"/>
    </source>
</evidence>
<dbReference type="Pfam" id="PF00106">
    <property type="entry name" value="adh_short"/>
    <property type="match status" value="1"/>
</dbReference>
<dbReference type="RefSeq" id="WP_121523631.1">
    <property type="nucleotide sequence ID" value="NZ_RCHR01000004.1"/>
</dbReference>
<dbReference type="EMBL" id="RCHR01000004">
    <property type="protein sequence ID" value="RLL43813.1"/>
    <property type="molecule type" value="Genomic_DNA"/>
</dbReference>
<dbReference type="SUPFAM" id="SSF51735">
    <property type="entry name" value="NAD(P)-binding Rossmann-fold domains"/>
    <property type="match status" value="1"/>
</dbReference>
<dbReference type="AlphaFoldDB" id="A0A498D5B9"/>
<gene>
    <name evidence="4" type="ORF">D8M04_12940</name>
</gene>
<accession>A0A498D5B9</accession>
<dbReference type="InterPro" id="IPR036291">
    <property type="entry name" value="NAD(P)-bd_dom_sf"/>
</dbReference>
<dbReference type="Proteomes" id="UP000270219">
    <property type="component" value="Unassembled WGS sequence"/>
</dbReference>
<reference evidence="4 5" key="1">
    <citation type="submission" date="2018-10" db="EMBL/GenBank/DDBJ databases">
        <title>Oceanobacillus sp. YLB-02 draft genome.</title>
        <authorList>
            <person name="Yu L."/>
        </authorList>
    </citation>
    <scope>NUCLEOTIDE SEQUENCE [LARGE SCALE GENOMIC DNA]</scope>
    <source>
        <strain evidence="4 5">YLB-02</strain>
    </source>
</reference>
<evidence type="ECO:0000313" key="5">
    <source>
        <dbReference type="Proteomes" id="UP000270219"/>
    </source>
</evidence>
<evidence type="ECO:0000256" key="3">
    <source>
        <dbReference type="RuleBase" id="RU000363"/>
    </source>
</evidence>
<dbReference type="PANTHER" id="PTHR44196">
    <property type="entry name" value="DEHYDROGENASE/REDUCTASE SDR FAMILY MEMBER 7B"/>
    <property type="match status" value="1"/>
</dbReference>